<protein>
    <submittedName>
        <fullName evidence="1">Uncharacterized protein</fullName>
    </submittedName>
</protein>
<dbReference type="AlphaFoldDB" id="A0A084XZJ1"/>
<evidence type="ECO:0000313" key="2">
    <source>
        <dbReference type="Proteomes" id="UP000019812"/>
    </source>
</evidence>
<proteinExistence type="predicted"/>
<comment type="caution">
    <text evidence="1">The sequence shown here is derived from an EMBL/GenBank/DDBJ whole genome shotgun (WGS) entry which is preliminary data.</text>
</comment>
<sequence>MVTTDVFTDLPNRLDHADATELLPCLTHPLVHPGDVIDPRVATSLDPAMILLDFFKTSHREPTKTGFGTFVKELANRLGQVLLVVLDRQDVIPATTRGKGRGSDGEFAEHALRSSNDSGVQAGMTLQERETVMTLMIGGPGKVMIVRQGGDRKVTRHARGNGRAPQLPCVQHSRRRRFPSCLVQPRAG</sequence>
<gene>
    <name evidence="1" type="ORF">CAPSK01_002473</name>
</gene>
<reference evidence="1 2" key="1">
    <citation type="submission" date="2014-07" db="EMBL/GenBank/DDBJ databases">
        <title>Expanding our view of genomic diversity in Candidatus Accumulibacter clades.</title>
        <authorList>
            <person name="Skennerton C.T."/>
            <person name="Barr J.J."/>
            <person name="Slater F.R."/>
            <person name="Bond P.L."/>
            <person name="Tyson G.W."/>
        </authorList>
    </citation>
    <scope>NUCLEOTIDE SEQUENCE [LARGE SCALE GENOMIC DNA]</scope>
    <source>
        <strain evidence="2">SK-01</strain>
    </source>
</reference>
<dbReference type="EMBL" id="JDSS02000024">
    <property type="protein sequence ID" value="KFB67885.1"/>
    <property type="molecule type" value="Genomic_DNA"/>
</dbReference>
<organism evidence="1 2">
    <name type="scientific">Candidatus Accumulibacter vicinus</name>
    <dbReference type="NCBI Taxonomy" id="2954382"/>
    <lineage>
        <taxon>Bacteria</taxon>
        <taxon>Pseudomonadati</taxon>
        <taxon>Pseudomonadota</taxon>
        <taxon>Betaproteobacteria</taxon>
        <taxon>Candidatus Accumulibacter</taxon>
    </lineage>
</organism>
<accession>A0A084XZJ1</accession>
<evidence type="ECO:0000313" key="1">
    <source>
        <dbReference type="EMBL" id="KFB67885.1"/>
    </source>
</evidence>
<name>A0A084XZJ1_9PROT</name>
<dbReference type="Proteomes" id="UP000019812">
    <property type="component" value="Unassembled WGS sequence"/>
</dbReference>